<feature type="region of interest" description="Disordered" evidence="9">
    <location>
        <begin position="857"/>
        <end position="876"/>
    </location>
</feature>
<gene>
    <name evidence="13" type="ORF">AB1Y20_007536</name>
</gene>
<dbReference type="Pfam" id="PF00003">
    <property type="entry name" value="7tm_3"/>
    <property type="match status" value="1"/>
</dbReference>
<dbReference type="Proteomes" id="UP001515480">
    <property type="component" value="Unassembled WGS sequence"/>
</dbReference>
<feature type="transmembrane region" description="Helical" evidence="10">
    <location>
        <begin position="490"/>
        <end position="510"/>
    </location>
</feature>
<dbReference type="GO" id="GO:0007214">
    <property type="term" value="P:gamma-aminobutyric acid signaling pathway"/>
    <property type="evidence" value="ECO:0007669"/>
    <property type="project" value="TreeGrafter"/>
</dbReference>
<keyword evidence="8" id="KW-0807">Transducer</keyword>
<dbReference type="EMBL" id="JBGBPQ010000017">
    <property type="protein sequence ID" value="KAL1507932.1"/>
    <property type="molecule type" value="Genomic_DNA"/>
</dbReference>
<dbReference type="PROSITE" id="PS50259">
    <property type="entry name" value="G_PROTEIN_RECEP_F3_4"/>
    <property type="match status" value="1"/>
</dbReference>
<keyword evidence="3 10" id="KW-1133">Transmembrane helix</keyword>
<feature type="compositionally biased region" description="Polar residues" evidence="9">
    <location>
        <begin position="865"/>
        <end position="876"/>
    </location>
</feature>
<dbReference type="PANTHER" id="PTHR10519:SF20">
    <property type="entry name" value="G-PROTEIN COUPLED RECEPTOR 156-RELATED"/>
    <property type="match status" value="1"/>
</dbReference>
<comment type="subcellular location">
    <subcellularLocation>
        <location evidence="1">Membrane</location>
        <topology evidence="1">Multi-pass membrane protein</topology>
    </subcellularLocation>
</comment>
<feature type="transmembrane region" description="Helical" evidence="10">
    <location>
        <begin position="541"/>
        <end position="560"/>
    </location>
</feature>
<proteinExistence type="predicted"/>
<evidence type="ECO:0000313" key="13">
    <source>
        <dbReference type="EMBL" id="KAL1507932.1"/>
    </source>
</evidence>
<feature type="transmembrane region" description="Helical" evidence="10">
    <location>
        <begin position="452"/>
        <end position="478"/>
    </location>
</feature>
<keyword evidence="7" id="KW-0325">Glycoprotein</keyword>
<evidence type="ECO:0000256" key="5">
    <source>
        <dbReference type="ARBA" id="ARBA00023136"/>
    </source>
</evidence>
<comment type="caution">
    <text evidence="13">The sequence shown here is derived from an EMBL/GenBank/DDBJ whole genome shotgun (WGS) entry which is preliminary data.</text>
</comment>
<evidence type="ECO:0000259" key="12">
    <source>
        <dbReference type="PROSITE" id="PS50259"/>
    </source>
</evidence>
<feature type="chain" id="PRO_5044204553" description="G-protein coupled receptors family 3 profile domain-containing protein" evidence="11">
    <location>
        <begin position="18"/>
        <end position="876"/>
    </location>
</feature>
<evidence type="ECO:0000256" key="2">
    <source>
        <dbReference type="ARBA" id="ARBA00022692"/>
    </source>
</evidence>
<evidence type="ECO:0000256" key="8">
    <source>
        <dbReference type="ARBA" id="ARBA00023224"/>
    </source>
</evidence>
<evidence type="ECO:0000256" key="10">
    <source>
        <dbReference type="SAM" id="Phobius"/>
    </source>
</evidence>
<dbReference type="InterPro" id="IPR002455">
    <property type="entry name" value="GPCR3_GABA-B"/>
</dbReference>
<evidence type="ECO:0000256" key="3">
    <source>
        <dbReference type="ARBA" id="ARBA00022989"/>
    </source>
</evidence>
<dbReference type="Pfam" id="PF01094">
    <property type="entry name" value="ANF_receptor"/>
    <property type="match status" value="1"/>
</dbReference>
<dbReference type="AlphaFoldDB" id="A0AB34IVN5"/>
<dbReference type="InterPro" id="IPR028082">
    <property type="entry name" value="Peripla_BP_I"/>
</dbReference>
<evidence type="ECO:0000256" key="4">
    <source>
        <dbReference type="ARBA" id="ARBA00023040"/>
    </source>
</evidence>
<feature type="transmembrane region" description="Helical" evidence="10">
    <location>
        <begin position="670"/>
        <end position="692"/>
    </location>
</feature>
<dbReference type="GO" id="GO:0038039">
    <property type="term" value="C:G protein-coupled receptor heterodimeric complex"/>
    <property type="evidence" value="ECO:0007669"/>
    <property type="project" value="TreeGrafter"/>
</dbReference>
<feature type="transmembrane region" description="Helical" evidence="10">
    <location>
        <begin position="633"/>
        <end position="658"/>
    </location>
</feature>
<evidence type="ECO:0000256" key="1">
    <source>
        <dbReference type="ARBA" id="ARBA00004141"/>
    </source>
</evidence>
<name>A0AB34IVN5_PRYPA</name>
<dbReference type="InterPro" id="IPR017978">
    <property type="entry name" value="GPCR_3_C"/>
</dbReference>
<accession>A0AB34IVN5</accession>
<feature type="domain" description="G-protein coupled receptors family 3 profile" evidence="12">
    <location>
        <begin position="535"/>
        <end position="731"/>
    </location>
</feature>
<dbReference type="PANTHER" id="PTHR10519">
    <property type="entry name" value="GABA-B RECEPTOR"/>
    <property type="match status" value="1"/>
</dbReference>
<reference evidence="13 14" key="1">
    <citation type="journal article" date="2024" name="Science">
        <title>Giant polyketide synthase enzymes in the biosynthesis of giant marine polyether toxins.</title>
        <authorList>
            <person name="Fallon T.R."/>
            <person name="Shende V.V."/>
            <person name="Wierzbicki I.H."/>
            <person name="Pendleton A.L."/>
            <person name="Watervoot N.F."/>
            <person name="Auber R.P."/>
            <person name="Gonzalez D.J."/>
            <person name="Wisecaver J.H."/>
            <person name="Moore B.S."/>
        </authorList>
    </citation>
    <scope>NUCLEOTIDE SEQUENCE [LARGE SCALE GENOMIC DNA]</scope>
    <source>
        <strain evidence="13 14">12B1</strain>
    </source>
</reference>
<keyword evidence="2 10" id="KW-0812">Transmembrane</keyword>
<feature type="signal peptide" evidence="11">
    <location>
        <begin position="1"/>
        <end position="17"/>
    </location>
</feature>
<organism evidence="13 14">
    <name type="scientific">Prymnesium parvum</name>
    <name type="common">Toxic golden alga</name>
    <dbReference type="NCBI Taxonomy" id="97485"/>
    <lineage>
        <taxon>Eukaryota</taxon>
        <taxon>Haptista</taxon>
        <taxon>Haptophyta</taxon>
        <taxon>Prymnesiophyceae</taxon>
        <taxon>Prymnesiales</taxon>
        <taxon>Prymnesiaceae</taxon>
        <taxon>Prymnesium</taxon>
    </lineage>
</organism>
<feature type="transmembrane region" description="Helical" evidence="10">
    <location>
        <begin position="698"/>
        <end position="720"/>
    </location>
</feature>
<dbReference type="CDD" id="cd15047">
    <property type="entry name" value="7tmC_GABA-B-like"/>
    <property type="match status" value="1"/>
</dbReference>
<keyword evidence="11" id="KW-0732">Signal</keyword>
<dbReference type="Gene3D" id="3.40.50.2300">
    <property type="match status" value="2"/>
</dbReference>
<feature type="region of interest" description="Disordered" evidence="9">
    <location>
        <begin position="746"/>
        <end position="767"/>
    </location>
</feature>
<keyword evidence="6" id="KW-0675">Receptor</keyword>
<dbReference type="PRINTS" id="PR01176">
    <property type="entry name" value="GABABRECEPTR"/>
</dbReference>
<keyword evidence="4" id="KW-0297">G-protein coupled receptor</keyword>
<protein>
    <recommendedName>
        <fullName evidence="12">G-protein coupled receptors family 3 profile domain-containing protein</fullName>
    </recommendedName>
</protein>
<evidence type="ECO:0000256" key="6">
    <source>
        <dbReference type="ARBA" id="ARBA00023170"/>
    </source>
</evidence>
<dbReference type="InterPro" id="IPR000337">
    <property type="entry name" value="GPCR_3"/>
</dbReference>
<dbReference type="PRINTS" id="PR00248">
    <property type="entry name" value="GPCRMGR"/>
</dbReference>
<dbReference type="SUPFAM" id="SSF53822">
    <property type="entry name" value="Periplasmic binding protein-like I"/>
    <property type="match status" value="1"/>
</dbReference>
<evidence type="ECO:0000256" key="9">
    <source>
        <dbReference type="SAM" id="MobiDB-lite"/>
    </source>
</evidence>
<keyword evidence="14" id="KW-1185">Reference proteome</keyword>
<dbReference type="GO" id="GO:0004965">
    <property type="term" value="F:G protein-coupled GABA receptor activity"/>
    <property type="evidence" value="ECO:0007669"/>
    <property type="project" value="InterPro"/>
</dbReference>
<evidence type="ECO:0000256" key="11">
    <source>
        <dbReference type="SAM" id="SignalP"/>
    </source>
</evidence>
<evidence type="ECO:0000256" key="7">
    <source>
        <dbReference type="ARBA" id="ARBA00023180"/>
    </source>
</evidence>
<evidence type="ECO:0000313" key="14">
    <source>
        <dbReference type="Proteomes" id="UP001515480"/>
    </source>
</evidence>
<sequence>MAVKLLLLLAVVARASADNVTIGFIHRASSGGVFLPFWQRVSCAGLMAVNHANSRDTSIVAEFANLKKTYVSISTDSNSVPKDTIKSYRACKAAGAKGIIGPARSATNTHVGYLGGIDKLVNIGTWTSSPVLSDDVTFPYLARTYYSDSIRAQRVVETLEYFNWTRFAIVHVDDTWANAIVGMVRQQCELPERSPIVMNTFSFDYGVETSVRLAVQRLSQMPTPVYMVLFIAFDIDGEELIDEAYNRGLLTAQHVWIDVEGLSSRPLDTAVNKTTYGTRINGIIRVASTLPEQSFSLYEAAWSKMTVAKCQNALFTAEDNYFTGPAPDIGAFEYDAAASLILALDSLATADESDGDLLKAAVGKLVFQGATGRVQFSPNLDRNLVDAEISLINLVYHPETESVEFRKVRVFTNTWLDVIYIAPIVWATNSSKQPIDLTMIIPDHNQNLIPEVLVALSIGLAGVSIFMAFALIIWTIVFRKRDAVKSSQPFFLILIALGVIISLCACIPLTQDHRNVSPDPTKAAGTPGVYASLDTSCSLTLWLYLIGFDITYSSLFAKLWRVKKIFLNPRIGRAPIRIMNMFMYVIRFLLVDIACLGILQGRTPLFYEVTVVSITAYGEITESRGRCTADSEVWIWLSLIIVLHGVLLMFGNYLVYQLRNVPSEFNEGKYVGFSLANNLQTLVLALMLLLLISETPVISYITKFFAVFWTATVTLLMMFVPKIQQVHFAEDDSDLVEANKLRKAGRKTAKTRQGADGNGGCDSQRNSCDMTGSISLPSGPVVTMQQIYLPIASTEDAQQLAKELIDGLHDGTLPDKWLALLSSKLKSVREDASLEEQADAVAHLLMEGQHLRSLQSKLKKRSNAPRPSSTVVPIAP</sequence>
<dbReference type="InterPro" id="IPR001828">
    <property type="entry name" value="ANF_lig-bd_rcpt"/>
</dbReference>
<keyword evidence="5 10" id="KW-0472">Membrane</keyword>